<dbReference type="Proteomes" id="UP001357485">
    <property type="component" value="Unassembled WGS sequence"/>
</dbReference>
<name>A0ABR0M9G9_9PEZI</name>
<sequence length="476" mass="53824">MSDYAGYQTPPASASNERRFSLISSASSWEQCLSATSSTVFSPAQPSSPISQQAMSAEDLGCNISLDSSLQLYDHGSGFNDRLLRTTQTYVVDQCSDPIVQDQVEWDFVDQPSKTVCADQGLLLSAGPANWQNPFHGQVQTQAIDKSFRSVASSFQTPTLWSMPQEFHAPSVTNSSMETLYSNVLADHQSAASYSWSTQPTPGFVTPLDESTSSFIVPSHKLVESDTTSPIRIHQDSFDGSFESLGDQSIDYSSDGTSVSEEHYAEIKHESDYAIVKQDPDFGEVTRPAGKIHTSRTGAKSIKKERRQPRSGRKKPKLGRSYISQKDGRTTVIEEYSAGRASNPERCSYVNPVTHVRCGSEFQRVEHLRRHEKIHFPEDKPFPCPLRECIDRKTGDHRRFPRTDNRFDHYKTHLREQGKGQRNTRVDFEIFCDLVRQAEEPDLADKTIERLRQWRSKERMKHARENGRMGFLRPKL</sequence>
<dbReference type="Gene3D" id="3.30.160.60">
    <property type="entry name" value="Classic Zinc Finger"/>
    <property type="match status" value="1"/>
</dbReference>
<reference evidence="4 5" key="1">
    <citation type="submission" date="2023-08" db="EMBL/GenBank/DDBJ databases">
        <title>Black Yeasts Isolated from many extreme environments.</title>
        <authorList>
            <person name="Coleine C."/>
            <person name="Stajich J.E."/>
            <person name="Selbmann L."/>
        </authorList>
    </citation>
    <scope>NUCLEOTIDE SEQUENCE [LARGE SCALE GENOMIC DNA]</scope>
    <source>
        <strain evidence="4 5">CCFEE 536</strain>
    </source>
</reference>
<protein>
    <recommendedName>
        <fullName evidence="3">C2H2-type domain-containing protein</fullName>
    </recommendedName>
</protein>
<evidence type="ECO:0000259" key="3">
    <source>
        <dbReference type="PROSITE" id="PS50157"/>
    </source>
</evidence>
<keyword evidence="1" id="KW-0862">Zinc</keyword>
<dbReference type="PROSITE" id="PS50157">
    <property type="entry name" value="ZINC_FINGER_C2H2_2"/>
    <property type="match status" value="1"/>
</dbReference>
<evidence type="ECO:0000313" key="4">
    <source>
        <dbReference type="EMBL" id="KAK5297052.1"/>
    </source>
</evidence>
<evidence type="ECO:0000256" key="2">
    <source>
        <dbReference type="SAM" id="MobiDB-lite"/>
    </source>
</evidence>
<evidence type="ECO:0000313" key="5">
    <source>
        <dbReference type="Proteomes" id="UP001357485"/>
    </source>
</evidence>
<feature type="region of interest" description="Disordered" evidence="2">
    <location>
        <begin position="284"/>
        <end position="326"/>
    </location>
</feature>
<evidence type="ECO:0000256" key="1">
    <source>
        <dbReference type="PROSITE-ProRule" id="PRU00042"/>
    </source>
</evidence>
<accession>A0ABR0M9G9</accession>
<keyword evidence="1" id="KW-0479">Metal-binding</keyword>
<dbReference type="EMBL" id="JAVRRA010000001">
    <property type="protein sequence ID" value="KAK5297052.1"/>
    <property type="molecule type" value="Genomic_DNA"/>
</dbReference>
<comment type="caution">
    <text evidence="4">The sequence shown here is derived from an EMBL/GenBank/DDBJ whole genome shotgun (WGS) entry which is preliminary data.</text>
</comment>
<dbReference type="InterPro" id="IPR013087">
    <property type="entry name" value="Znf_C2H2_type"/>
</dbReference>
<gene>
    <name evidence="4" type="ORF">LTR16_000069</name>
</gene>
<organism evidence="4 5">
    <name type="scientific">Cryomyces antarcticus</name>
    <dbReference type="NCBI Taxonomy" id="329879"/>
    <lineage>
        <taxon>Eukaryota</taxon>
        <taxon>Fungi</taxon>
        <taxon>Dikarya</taxon>
        <taxon>Ascomycota</taxon>
        <taxon>Pezizomycotina</taxon>
        <taxon>Dothideomycetes</taxon>
        <taxon>Dothideomycetes incertae sedis</taxon>
        <taxon>Cryomyces</taxon>
    </lineage>
</organism>
<feature type="domain" description="C2H2-type" evidence="3">
    <location>
        <begin position="345"/>
        <end position="380"/>
    </location>
</feature>
<keyword evidence="5" id="KW-1185">Reference proteome</keyword>
<keyword evidence="1" id="KW-0863">Zinc-finger</keyword>
<feature type="compositionally biased region" description="Basic residues" evidence="2">
    <location>
        <begin position="301"/>
        <end position="318"/>
    </location>
</feature>
<proteinExistence type="predicted"/>